<sequence>MSEETGDGTPDIEEKSKAPWLWGGGIALAAAIGVGVASSGDGPNWSSNEAARGTTEEKAAETAEAEVKKPEPRPDPDVRGVIKPKQESTVASRMTARITSMPFGKGQSFRRGALLAKFDCSAIRAELKAAQAAANAYNVTYKTNVELDQYEAIGKNEVAVAKANLGKANAEANAIKANLTDCAVYAPFSGTVVEEIAGRGEIAASGQPLLTIQSGGDLEVELIVPSNWLTWLRPGADFTFKIDETGADVTGQITRLGASVDPVSKTIRVTGNVDKTESLVLPGMSGTGLFVKPSDKPAQSAAEKASSAAPAKPEAAKSEAAKADGRQPS</sequence>
<comment type="similarity">
    <text evidence="1">Belongs to the membrane fusion protein (MFP) (TC 8.A.1) family.</text>
</comment>
<feature type="region of interest" description="Disordered" evidence="2">
    <location>
        <begin position="284"/>
        <end position="329"/>
    </location>
</feature>
<dbReference type="Proteomes" id="UP000663923">
    <property type="component" value="Chromosome"/>
</dbReference>
<organism evidence="3 4">
    <name type="scientific">Parasphingorhabdus cellanae</name>
    <dbReference type="NCBI Taxonomy" id="2806553"/>
    <lineage>
        <taxon>Bacteria</taxon>
        <taxon>Pseudomonadati</taxon>
        <taxon>Pseudomonadota</taxon>
        <taxon>Alphaproteobacteria</taxon>
        <taxon>Sphingomonadales</taxon>
        <taxon>Sphingomonadaceae</taxon>
        <taxon>Parasphingorhabdus</taxon>
    </lineage>
</organism>
<reference evidence="3 4" key="1">
    <citation type="submission" date="2021-03" db="EMBL/GenBank/DDBJ databases">
        <title>Complete genome of Parasphingorhabdus_sp.JHSY0214.</title>
        <authorList>
            <person name="Yoo J.H."/>
            <person name="Bae J.W."/>
        </authorList>
    </citation>
    <scope>NUCLEOTIDE SEQUENCE [LARGE SCALE GENOMIC DNA]</scope>
    <source>
        <strain evidence="3 4">JHSY0214</strain>
    </source>
</reference>
<dbReference type="PANTHER" id="PTHR30469:SF15">
    <property type="entry name" value="HLYD FAMILY OF SECRETION PROTEINS"/>
    <property type="match status" value="1"/>
</dbReference>
<evidence type="ECO:0000256" key="1">
    <source>
        <dbReference type="ARBA" id="ARBA00009477"/>
    </source>
</evidence>
<feature type="compositionally biased region" description="Basic and acidic residues" evidence="2">
    <location>
        <begin position="314"/>
        <end position="329"/>
    </location>
</feature>
<evidence type="ECO:0000256" key="2">
    <source>
        <dbReference type="SAM" id="MobiDB-lite"/>
    </source>
</evidence>
<dbReference type="Gene3D" id="2.40.30.170">
    <property type="match status" value="1"/>
</dbReference>
<dbReference type="NCBIfam" id="TIGR01730">
    <property type="entry name" value="RND_mfp"/>
    <property type="match status" value="1"/>
</dbReference>
<feature type="region of interest" description="Disordered" evidence="2">
    <location>
        <begin position="37"/>
        <end position="80"/>
    </location>
</feature>
<dbReference type="SUPFAM" id="SSF111369">
    <property type="entry name" value="HlyD-like secretion proteins"/>
    <property type="match status" value="1"/>
</dbReference>
<dbReference type="EMBL" id="CP071794">
    <property type="protein sequence ID" value="QTD54611.1"/>
    <property type="molecule type" value="Genomic_DNA"/>
</dbReference>
<dbReference type="RefSeq" id="WP_207986445.1">
    <property type="nucleotide sequence ID" value="NZ_CP071794.1"/>
</dbReference>
<accession>A0ABX7T0D4</accession>
<keyword evidence="4" id="KW-1185">Reference proteome</keyword>
<feature type="compositionally biased region" description="Low complexity" evidence="2">
    <location>
        <begin position="296"/>
        <end position="313"/>
    </location>
</feature>
<evidence type="ECO:0000313" key="4">
    <source>
        <dbReference type="Proteomes" id="UP000663923"/>
    </source>
</evidence>
<dbReference type="InterPro" id="IPR006143">
    <property type="entry name" value="RND_pump_MFP"/>
</dbReference>
<evidence type="ECO:0000313" key="3">
    <source>
        <dbReference type="EMBL" id="QTD54611.1"/>
    </source>
</evidence>
<proteinExistence type="inferred from homology"/>
<dbReference type="PANTHER" id="PTHR30469">
    <property type="entry name" value="MULTIDRUG RESISTANCE PROTEIN MDTA"/>
    <property type="match status" value="1"/>
</dbReference>
<dbReference type="Gene3D" id="2.40.50.100">
    <property type="match status" value="1"/>
</dbReference>
<dbReference type="Gene3D" id="1.10.287.470">
    <property type="entry name" value="Helix hairpin bin"/>
    <property type="match status" value="1"/>
</dbReference>
<gene>
    <name evidence="3" type="ORF">J4G78_09960</name>
</gene>
<feature type="compositionally biased region" description="Basic and acidic residues" evidence="2">
    <location>
        <begin position="54"/>
        <end position="80"/>
    </location>
</feature>
<name>A0ABX7T0D4_9SPHN</name>
<protein>
    <submittedName>
        <fullName evidence="3">Efflux RND transporter periplasmic adaptor subunit</fullName>
    </submittedName>
</protein>